<reference evidence="3" key="1">
    <citation type="submission" date="2019-04" db="EMBL/GenBank/DDBJ databases">
        <authorList>
            <person name="Alioto T."/>
            <person name="Alioto T."/>
        </authorList>
    </citation>
    <scope>NUCLEOTIDE SEQUENCE [LARGE SCALE GENOMIC DNA]</scope>
</reference>
<dbReference type="Proteomes" id="UP000335636">
    <property type="component" value="Unassembled WGS sequence"/>
</dbReference>
<gene>
    <name evidence="3" type="ORF">MONAX_5E024719</name>
</gene>
<keyword evidence="4" id="KW-1185">Reference proteome</keyword>
<evidence type="ECO:0000259" key="2">
    <source>
        <dbReference type="Pfam" id="PF11841"/>
    </source>
</evidence>
<dbReference type="AlphaFoldDB" id="A0A5E4B9Y4"/>
<feature type="domain" description="ELMO armadillo-like helical" evidence="2">
    <location>
        <begin position="24"/>
        <end position="52"/>
    </location>
</feature>
<feature type="region of interest" description="Disordered" evidence="1">
    <location>
        <begin position="70"/>
        <end position="127"/>
    </location>
</feature>
<dbReference type="Pfam" id="PF11841">
    <property type="entry name" value="ELMO_ARM"/>
    <property type="match status" value="1"/>
</dbReference>
<accession>A0A5E4B9Y4</accession>
<evidence type="ECO:0000313" key="4">
    <source>
        <dbReference type="Proteomes" id="UP000335636"/>
    </source>
</evidence>
<dbReference type="InterPro" id="IPR024574">
    <property type="entry name" value="ELMO_ARM"/>
</dbReference>
<feature type="compositionally biased region" description="Basic and acidic residues" evidence="1">
    <location>
        <begin position="83"/>
        <end position="96"/>
    </location>
</feature>
<organism evidence="3 4">
    <name type="scientific">Marmota monax</name>
    <name type="common">Woodchuck</name>
    <dbReference type="NCBI Taxonomy" id="9995"/>
    <lineage>
        <taxon>Eukaryota</taxon>
        <taxon>Metazoa</taxon>
        <taxon>Chordata</taxon>
        <taxon>Craniata</taxon>
        <taxon>Vertebrata</taxon>
        <taxon>Euteleostomi</taxon>
        <taxon>Mammalia</taxon>
        <taxon>Eutheria</taxon>
        <taxon>Euarchontoglires</taxon>
        <taxon>Glires</taxon>
        <taxon>Rodentia</taxon>
        <taxon>Sciuromorpha</taxon>
        <taxon>Sciuridae</taxon>
        <taxon>Xerinae</taxon>
        <taxon>Marmotini</taxon>
        <taxon>Marmota</taxon>
    </lineage>
</organism>
<comment type="caution">
    <text evidence="3">The sequence shown here is derived from an EMBL/GenBank/DDBJ whole genome shotgun (WGS) entry which is preliminary data.</text>
</comment>
<feature type="compositionally biased region" description="Polar residues" evidence="1">
    <location>
        <begin position="112"/>
        <end position="127"/>
    </location>
</feature>
<protein>
    <recommendedName>
        <fullName evidence="2">ELMO armadillo-like helical domain-containing protein</fullName>
    </recommendedName>
</protein>
<evidence type="ECO:0000313" key="3">
    <source>
        <dbReference type="EMBL" id="VTJ66125.1"/>
    </source>
</evidence>
<proteinExistence type="predicted"/>
<evidence type="ECO:0000256" key="1">
    <source>
        <dbReference type="SAM" id="MobiDB-lite"/>
    </source>
</evidence>
<dbReference type="EMBL" id="CABDUW010000333">
    <property type="protein sequence ID" value="VTJ66125.1"/>
    <property type="molecule type" value="Genomic_DNA"/>
</dbReference>
<sequence length="127" mass="13962">MADISTFVFCCVGRGHLVPSIRVLSSNQEIQTYAIALINALFLKAPEDKRQDKHLNPLDLPVTVSSTTVWKGPWLSSRPPPRPRSENESDLSHEDVSGQVGPVTGRYYGHQTLGSTTSTRRVTENGS</sequence>
<name>A0A5E4B9Y4_MARMO</name>